<dbReference type="EMBL" id="CP047650">
    <property type="protein sequence ID" value="QHI98237.1"/>
    <property type="molecule type" value="Genomic_DNA"/>
</dbReference>
<proteinExistence type="predicted"/>
<protein>
    <submittedName>
        <fullName evidence="1">Uncharacterized protein</fullName>
    </submittedName>
</protein>
<gene>
    <name evidence="1" type="ORF">GT347_09670</name>
</gene>
<sequence>MATKRAVPAVQLTKLFRAALIADGANPQVMLAAFADWKTDWPAWEDLDYYFGKDAFYTVPKRSNRSVVRQVHMPPEDPANWPASTSPLSSASRKKIEAELREWNRLWTISERQPGKPTSARYRVSSRVLVYVDGGRHGYLLLHLGREPEGHDETTADICTMEMWADVAEAFIHDGTILI</sequence>
<keyword evidence="2" id="KW-1185">Reference proteome</keyword>
<accession>A0A857J3J1</accession>
<dbReference type="KEGG" id="xyk:GT347_09670"/>
<dbReference type="AlphaFoldDB" id="A0A857J3J1"/>
<evidence type="ECO:0000313" key="1">
    <source>
        <dbReference type="EMBL" id="QHI98237.1"/>
    </source>
</evidence>
<dbReference type="RefSeq" id="WP_160551754.1">
    <property type="nucleotide sequence ID" value="NZ_CP047650.1"/>
</dbReference>
<organism evidence="1 2">
    <name type="scientific">Xylophilus rhododendri</name>
    <dbReference type="NCBI Taxonomy" id="2697032"/>
    <lineage>
        <taxon>Bacteria</taxon>
        <taxon>Pseudomonadati</taxon>
        <taxon>Pseudomonadota</taxon>
        <taxon>Betaproteobacteria</taxon>
        <taxon>Burkholderiales</taxon>
        <taxon>Xylophilus</taxon>
    </lineage>
</organism>
<reference evidence="1 2" key="1">
    <citation type="submission" date="2020-01" db="EMBL/GenBank/DDBJ databases">
        <title>Genome sequencing of strain KACC 21265.</title>
        <authorList>
            <person name="Heo J."/>
            <person name="Kim S.-J."/>
            <person name="Kim J.-S."/>
            <person name="Hong S.-B."/>
            <person name="Kwon S.-W."/>
        </authorList>
    </citation>
    <scope>NUCLEOTIDE SEQUENCE [LARGE SCALE GENOMIC DNA]</scope>
    <source>
        <strain evidence="1 2">KACC 21265</strain>
    </source>
</reference>
<evidence type="ECO:0000313" key="2">
    <source>
        <dbReference type="Proteomes" id="UP000464787"/>
    </source>
</evidence>
<dbReference type="Proteomes" id="UP000464787">
    <property type="component" value="Chromosome"/>
</dbReference>
<name>A0A857J3J1_9BURK</name>